<dbReference type="FunCoup" id="L9J9M0">
    <property type="interactions" value="72"/>
</dbReference>
<dbReference type="SUPFAM" id="SSF48726">
    <property type="entry name" value="Immunoglobulin"/>
    <property type="match status" value="1"/>
</dbReference>
<dbReference type="InterPro" id="IPR036179">
    <property type="entry name" value="Ig-like_dom_sf"/>
</dbReference>
<dbReference type="InterPro" id="IPR003599">
    <property type="entry name" value="Ig_sub"/>
</dbReference>
<keyword evidence="1" id="KW-0732">Signal</keyword>
<dbReference type="Proteomes" id="UP000011518">
    <property type="component" value="Unassembled WGS sequence"/>
</dbReference>
<reference evidence="4" key="1">
    <citation type="submission" date="2012-07" db="EMBL/GenBank/DDBJ databases">
        <title>Genome of the Chinese tree shrew, a rising model animal genetically related to primates.</title>
        <authorList>
            <person name="Zhang G."/>
            <person name="Fan Y."/>
            <person name="Yao Y."/>
            <person name="Huang Z."/>
        </authorList>
    </citation>
    <scope>NUCLEOTIDE SEQUENCE [LARGE SCALE GENOMIC DNA]</scope>
</reference>
<dbReference type="SMART" id="SM00408">
    <property type="entry name" value="IGc2"/>
    <property type="match status" value="1"/>
</dbReference>
<reference evidence="4" key="2">
    <citation type="journal article" date="2013" name="Nat. Commun.">
        <title>Genome of the Chinese tree shrew.</title>
        <authorList>
            <person name="Fan Y."/>
            <person name="Huang Z.Y."/>
            <person name="Cao C.C."/>
            <person name="Chen C.S."/>
            <person name="Chen Y.X."/>
            <person name="Fan D.D."/>
            <person name="He J."/>
            <person name="Hou H.L."/>
            <person name="Hu L."/>
            <person name="Hu X.T."/>
            <person name="Jiang X.T."/>
            <person name="Lai R."/>
            <person name="Lang Y.S."/>
            <person name="Liang B."/>
            <person name="Liao S.G."/>
            <person name="Mu D."/>
            <person name="Ma Y.Y."/>
            <person name="Niu Y.Y."/>
            <person name="Sun X.Q."/>
            <person name="Xia J.Q."/>
            <person name="Xiao J."/>
            <person name="Xiong Z.Q."/>
            <person name="Xu L."/>
            <person name="Yang L."/>
            <person name="Zhang Y."/>
            <person name="Zhao W."/>
            <person name="Zhao X.D."/>
            <person name="Zheng Y.T."/>
            <person name="Zhou J.M."/>
            <person name="Zhu Y.B."/>
            <person name="Zhang G.J."/>
            <person name="Wang J."/>
            <person name="Yao Y.G."/>
        </authorList>
    </citation>
    <scope>NUCLEOTIDE SEQUENCE [LARGE SCALE GENOMIC DNA]</scope>
</reference>
<proteinExistence type="predicted"/>
<sequence length="108" mass="11799">MAWAPLFFTFLTFLTASLGQAVTLTCTLSSGYGNYDVEWYQQSPGKGLRFVMRMGTSGIMGSKGDGIPDRFSASSSGPDRLLIIQNLQEDDESDYYCGVSHGSRSSYV</sequence>
<evidence type="ECO:0000259" key="2">
    <source>
        <dbReference type="PROSITE" id="PS50835"/>
    </source>
</evidence>
<protein>
    <submittedName>
        <fullName evidence="3">Ig lambda chain V-I region BL2</fullName>
    </submittedName>
</protein>
<feature type="signal peptide" evidence="1">
    <location>
        <begin position="1"/>
        <end position="19"/>
    </location>
</feature>
<dbReference type="InterPro" id="IPR013783">
    <property type="entry name" value="Ig-like_fold"/>
</dbReference>
<name>L9J9M0_TUPCH</name>
<dbReference type="SMART" id="SM00406">
    <property type="entry name" value="IGv"/>
    <property type="match status" value="1"/>
</dbReference>
<dbReference type="InterPro" id="IPR003598">
    <property type="entry name" value="Ig_sub2"/>
</dbReference>
<keyword evidence="4" id="KW-1185">Reference proteome</keyword>
<evidence type="ECO:0000313" key="4">
    <source>
        <dbReference type="Proteomes" id="UP000011518"/>
    </source>
</evidence>
<dbReference type="InParanoid" id="L9J9M0"/>
<dbReference type="Pfam" id="PF07686">
    <property type="entry name" value="V-set"/>
    <property type="match status" value="1"/>
</dbReference>
<dbReference type="InterPro" id="IPR007110">
    <property type="entry name" value="Ig-like_dom"/>
</dbReference>
<accession>L9J9M0</accession>
<evidence type="ECO:0000256" key="1">
    <source>
        <dbReference type="SAM" id="SignalP"/>
    </source>
</evidence>
<evidence type="ECO:0000313" key="3">
    <source>
        <dbReference type="EMBL" id="ELW46974.1"/>
    </source>
</evidence>
<dbReference type="InterPro" id="IPR050150">
    <property type="entry name" value="IgV_Light_Chain"/>
</dbReference>
<dbReference type="SMART" id="SM00409">
    <property type="entry name" value="IG"/>
    <property type="match status" value="1"/>
</dbReference>
<dbReference type="AlphaFoldDB" id="L9J9M0"/>
<dbReference type="EMBL" id="KB321167">
    <property type="protein sequence ID" value="ELW46974.1"/>
    <property type="molecule type" value="Genomic_DNA"/>
</dbReference>
<gene>
    <name evidence="3" type="ORF">TREES_T100013489</name>
</gene>
<dbReference type="PROSITE" id="PS50835">
    <property type="entry name" value="IG_LIKE"/>
    <property type="match status" value="1"/>
</dbReference>
<dbReference type="InterPro" id="IPR013106">
    <property type="entry name" value="Ig_V-set"/>
</dbReference>
<feature type="domain" description="Ig-like" evidence="2">
    <location>
        <begin position="5"/>
        <end position="108"/>
    </location>
</feature>
<dbReference type="Gene3D" id="2.60.40.10">
    <property type="entry name" value="Immunoglobulins"/>
    <property type="match status" value="1"/>
</dbReference>
<feature type="chain" id="PRO_5003999456" evidence="1">
    <location>
        <begin position="20"/>
        <end position="108"/>
    </location>
</feature>
<organism evidence="3 4">
    <name type="scientific">Tupaia chinensis</name>
    <name type="common">Chinese tree shrew</name>
    <name type="synonym">Tupaia belangeri chinensis</name>
    <dbReference type="NCBI Taxonomy" id="246437"/>
    <lineage>
        <taxon>Eukaryota</taxon>
        <taxon>Metazoa</taxon>
        <taxon>Chordata</taxon>
        <taxon>Craniata</taxon>
        <taxon>Vertebrata</taxon>
        <taxon>Euteleostomi</taxon>
        <taxon>Mammalia</taxon>
        <taxon>Eutheria</taxon>
        <taxon>Euarchontoglires</taxon>
        <taxon>Scandentia</taxon>
        <taxon>Tupaiidae</taxon>
        <taxon>Tupaia</taxon>
    </lineage>
</organism>
<dbReference type="PANTHER" id="PTHR23267">
    <property type="entry name" value="IMMUNOGLOBULIN LIGHT CHAIN"/>
    <property type="match status" value="1"/>
</dbReference>